<feature type="domain" description="DUF1468" evidence="2">
    <location>
        <begin position="28"/>
        <end position="166"/>
    </location>
</feature>
<evidence type="ECO:0000313" key="4">
    <source>
        <dbReference type="Proteomes" id="UP000320717"/>
    </source>
</evidence>
<feature type="transmembrane region" description="Helical" evidence="1">
    <location>
        <begin position="24"/>
        <end position="44"/>
    </location>
</feature>
<keyword evidence="1" id="KW-1133">Transmembrane helix</keyword>
<feature type="transmembrane region" description="Helical" evidence="1">
    <location>
        <begin position="99"/>
        <end position="131"/>
    </location>
</feature>
<dbReference type="Proteomes" id="UP000320717">
    <property type="component" value="Chromosome"/>
</dbReference>
<gene>
    <name evidence="3" type="ORF">FQA45_12475</name>
</gene>
<accession>A0ABX5YBL9</accession>
<feature type="transmembrane region" description="Helical" evidence="1">
    <location>
        <begin position="143"/>
        <end position="163"/>
    </location>
</feature>
<organism evidence="3 4">
    <name type="scientific">Glutamicibacter halophytocola</name>
    <dbReference type="NCBI Taxonomy" id="1933880"/>
    <lineage>
        <taxon>Bacteria</taxon>
        <taxon>Bacillati</taxon>
        <taxon>Actinomycetota</taxon>
        <taxon>Actinomycetes</taxon>
        <taxon>Micrococcales</taxon>
        <taxon>Micrococcaceae</taxon>
        <taxon>Glutamicibacter</taxon>
    </lineage>
</organism>
<protein>
    <submittedName>
        <fullName evidence="3">Tripartite tricarboxylate transporter TctB family protein</fullName>
    </submittedName>
</protein>
<keyword evidence="4" id="KW-1185">Reference proteome</keyword>
<proteinExistence type="predicted"/>
<keyword evidence="1" id="KW-0472">Membrane</keyword>
<sequence>MRMSTETPLGVQPKTAPGAGRSGLVLPGILVLLGIYLGVGIITMEVPEGAKHPGPAFFPILITVAIFVLAALLALQLVRTPEPVPADPQGYRSYSDWKTVALVAAGFLAFALLLVPAGWLISATLLFWTVAFALGSKNRARDLGIAVVFASVIQLAFGAALGLNLPSGILEGLIG</sequence>
<keyword evidence="1" id="KW-0812">Transmembrane</keyword>
<feature type="transmembrane region" description="Helical" evidence="1">
    <location>
        <begin position="56"/>
        <end position="79"/>
    </location>
</feature>
<reference evidence="3 4" key="1">
    <citation type="submission" date="2019-07" db="EMBL/GenBank/DDBJ databases">
        <title>Complete Genome Sequence of drought tolerant Plant Growth-Promoting Rhizobacterium Glutamicibacter halophytocola DR408.</title>
        <authorList>
            <person name="Nishu S.D."/>
            <person name="Lee T.K."/>
        </authorList>
    </citation>
    <scope>NUCLEOTIDE SEQUENCE [LARGE SCALE GENOMIC DNA]</scope>
    <source>
        <strain evidence="3 4">DR408</strain>
    </source>
</reference>
<dbReference type="EMBL" id="CP042260">
    <property type="protein sequence ID" value="QDY67067.1"/>
    <property type="molecule type" value="Genomic_DNA"/>
</dbReference>
<name>A0ABX5YBL9_9MICC</name>
<dbReference type="InterPro" id="IPR009936">
    <property type="entry name" value="DUF1468"/>
</dbReference>
<dbReference type="Pfam" id="PF07331">
    <property type="entry name" value="TctB"/>
    <property type="match status" value="1"/>
</dbReference>
<evidence type="ECO:0000256" key="1">
    <source>
        <dbReference type="SAM" id="Phobius"/>
    </source>
</evidence>
<evidence type="ECO:0000259" key="2">
    <source>
        <dbReference type="Pfam" id="PF07331"/>
    </source>
</evidence>
<evidence type="ECO:0000313" key="3">
    <source>
        <dbReference type="EMBL" id="QDY67067.1"/>
    </source>
</evidence>